<name>A0ABU2W5G6_9ACTN</name>
<organism evidence="3 4">
    <name type="scientific">Streptomyces stephensoniae</name>
    <dbReference type="NCBI Taxonomy" id="3375367"/>
    <lineage>
        <taxon>Bacteria</taxon>
        <taxon>Bacillati</taxon>
        <taxon>Actinomycetota</taxon>
        <taxon>Actinomycetes</taxon>
        <taxon>Kitasatosporales</taxon>
        <taxon>Streptomycetaceae</taxon>
        <taxon>Streptomyces</taxon>
    </lineage>
</organism>
<dbReference type="Pfam" id="PF14028">
    <property type="entry name" value="Lant_dehydr_C"/>
    <property type="match status" value="1"/>
</dbReference>
<comment type="caution">
    <text evidence="3">The sequence shown here is derived from an EMBL/GenBank/DDBJ whole genome shotgun (WGS) entry which is preliminary data.</text>
</comment>
<dbReference type="Proteomes" id="UP001180556">
    <property type="component" value="Unassembled WGS sequence"/>
</dbReference>
<keyword evidence="4" id="KW-1185">Reference proteome</keyword>
<protein>
    <submittedName>
        <fullName evidence="3">Thiopeptide-type bacteriocin biosynthesis protein</fullName>
    </submittedName>
</protein>
<sequence>MYQHIDATLIRASVTPLATPVPAWPGDGADLEQVRTWIEAIWADAFLSGPISHASPLLAHAVQELVSGRVAKPSRLRRISRSLARYLLRMRHRATPFGLFAGPMTAFGGPAGLPLAHDLFHSDSKGVLDHARAAEENPSDVLGAKETSLLAMSLLMCAAQVELGEQGDVWSRVEDRCPLPDDITPQQVGTMAPSMRRLLLTDARPLLRSGPLAPVRTWIEDLEHHGHRLAAAAEADDLSTGRRAILARHILFHWNRMGFGLRQQAIWARAAREAAIGTG</sequence>
<accession>A0ABU2W5G6</accession>
<dbReference type="RefSeq" id="WP_311603032.1">
    <property type="nucleotide sequence ID" value="NZ_JAVRFG010000028.1"/>
</dbReference>
<evidence type="ECO:0000259" key="1">
    <source>
        <dbReference type="Pfam" id="PF04738"/>
    </source>
</evidence>
<reference evidence="4" key="1">
    <citation type="submission" date="2023-07" db="EMBL/GenBank/DDBJ databases">
        <title>30 novel species of actinomycetes from the DSMZ collection.</title>
        <authorList>
            <person name="Nouioui I."/>
        </authorList>
    </citation>
    <scope>NUCLEOTIDE SEQUENCE [LARGE SCALE GENOMIC DNA]</scope>
    <source>
        <strain evidence="4">DSM 40932</strain>
    </source>
</reference>
<proteinExistence type="predicted"/>
<dbReference type="EMBL" id="JAVRFG010000028">
    <property type="protein sequence ID" value="MDT0493102.1"/>
    <property type="molecule type" value="Genomic_DNA"/>
</dbReference>
<evidence type="ECO:0000313" key="4">
    <source>
        <dbReference type="Proteomes" id="UP001180556"/>
    </source>
</evidence>
<dbReference type="InterPro" id="IPR023809">
    <property type="entry name" value="Thiopep_bacteriocin_synth_dom"/>
</dbReference>
<evidence type="ECO:0000259" key="2">
    <source>
        <dbReference type="Pfam" id="PF14028"/>
    </source>
</evidence>
<feature type="domain" description="Thiopeptide-type bacteriocin biosynthesis" evidence="2">
    <location>
        <begin position="106"/>
        <end position="274"/>
    </location>
</feature>
<dbReference type="Pfam" id="PF04738">
    <property type="entry name" value="Lant_dehydr_N"/>
    <property type="match status" value="1"/>
</dbReference>
<feature type="domain" description="Lantibiotic dehydratase N-terminal" evidence="1">
    <location>
        <begin position="51"/>
        <end position="103"/>
    </location>
</feature>
<gene>
    <name evidence="3" type="ORF">RM717_21595</name>
</gene>
<dbReference type="InterPro" id="IPR006827">
    <property type="entry name" value="Lant_deHydtase_N"/>
</dbReference>
<evidence type="ECO:0000313" key="3">
    <source>
        <dbReference type="EMBL" id="MDT0493102.1"/>
    </source>
</evidence>
<dbReference type="NCBIfam" id="TIGR03891">
    <property type="entry name" value="thiopep_ocin"/>
    <property type="match status" value="1"/>
</dbReference>